<keyword evidence="12" id="KW-1185">Reference proteome</keyword>
<dbReference type="Pfam" id="PF00924">
    <property type="entry name" value="MS_channel_2nd"/>
    <property type="match status" value="1"/>
</dbReference>
<name>A0A4R8H9I6_9FIRM</name>
<evidence type="ECO:0000313" key="12">
    <source>
        <dbReference type="Proteomes" id="UP000295832"/>
    </source>
</evidence>
<dbReference type="InterPro" id="IPR011066">
    <property type="entry name" value="MscS_channel_C_sf"/>
</dbReference>
<dbReference type="InterPro" id="IPR023408">
    <property type="entry name" value="MscS_beta-dom_sf"/>
</dbReference>
<dbReference type="PANTHER" id="PTHR30460">
    <property type="entry name" value="MODERATE CONDUCTANCE MECHANOSENSITIVE CHANNEL YBIO"/>
    <property type="match status" value="1"/>
</dbReference>
<feature type="transmembrane region" description="Helical" evidence="7">
    <location>
        <begin position="101"/>
        <end position="120"/>
    </location>
</feature>
<keyword evidence="6 7" id="KW-0472">Membrane</keyword>
<dbReference type="EMBL" id="SOEG01000010">
    <property type="protein sequence ID" value="TDX51791.1"/>
    <property type="molecule type" value="Genomic_DNA"/>
</dbReference>
<dbReference type="Pfam" id="PF21082">
    <property type="entry name" value="MS_channel_3rd"/>
    <property type="match status" value="1"/>
</dbReference>
<protein>
    <submittedName>
        <fullName evidence="11">Small conductance mechanosensitive channel</fullName>
    </submittedName>
</protein>
<gene>
    <name evidence="11" type="ORF">C7959_11035</name>
</gene>
<evidence type="ECO:0000256" key="2">
    <source>
        <dbReference type="ARBA" id="ARBA00008017"/>
    </source>
</evidence>
<evidence type="ECO:0000256" key="3">
    <source>
        <dbReference type="ARBA" id="ARBA00022475"/>
    </source>
</evidence>
<keyword evidence="3" id="KW-1003">Cell membrane</keyword>
<organism evidence="11 12">
    <name type="scientific">Orenia marismortui</name>
    <dbReference type="NCBI Taxonomy" id="46469"/>
    <lineage>
        <taxon>Bacteria</taxon>
        <taxon>Bacillati</taxon>
        <taxon>Bacillota</taxon>
        <taxon>Clostridia</taxon>
        <taxon>Halanaerobiales</taxon>
        <taxon>Halobacteroidaceae</taxon>
        <taxon>Orenia</taxon>
    </lineage>
</organism>
<reference evidence="11 12" key="1">
    <citation type="submission" date="2019-03" db="EMBL/GenBank/DDBJ databases">
        <title>Subsurface microbial communities from deep shales in Ohio and West Virginia, USA.</title>
        <authorList>
            <person name="Wrighton K."/>
        </authorList>
    </citation>
    <scope>NUCLEOTIDE SEQUENCE [LARGE SCALE GENOMIC DNA]</scope>
    <source>
        <strain evidence="11 12">MSL 6dP</strain>
    </source>
</reference>
<dbReference type="InterPro" id="IPR010920">
    <property type="entry name" value="LSM_dom_sf"/>
</dbReference>
<feature type="domain" description="Mechanosensitive ion channel MscS C-terminal" evidence="9">
    <location>
        <begin position="192"/>
        <end position="277"/>
    </location>
</feature>
<evidence type="ECO:0000259" key="8">
    <source>
        <dbReference type="Pfam" id="PF00924"/>
    </source>
</evidence>
<feature type="domain" description="Mechanosensitive ion channel MscS" evidence="8">
    <location>
        <begin position="122"/>
        <end position="186"/>
    </location>
</feature>
<evidence type="ECO:0000256" key="5">
    <source>
        <dbReference type="ARBA" id="ARBA00022989"/>
    </source>
</evidence>
<dbReference type="STRING" id="926561.GCA_000379025_02264"/>
<dbReference type="SUPFAM" id="SSF82689">
    <property type="entry name" value="Mechanosensitive channel protein MscS (YggB), C-terminal domain"/>
    <property type="match status" value="1"/>
</dbReference>
<feature type="transmembrane region" description="Helical" evidence="7">
    <location>
        <begin position="76"/>
        <end position="95"/>
    </location>
</feature>
<dbReference type="RefSeq" id="WP_134116325.1">
    <property type="nucleotide sequence ID" value="NZ_SOEG01000010.1"/>
</dbReference>
<dbReference type="Gene3D" id="3.30.70.100">
    <property type="match status" value="1"/>
</dbReference>
<comment type="caution">
    <text evidence="11">The sequence shown here is derived from an EMBL/GenBank/DDBJ whole genome shotgun (WGS) entry which is preliminary data.</text>
</comment>
<dbReference type="AlphaFoldDB" id="A0A4R8H9I6"/>
<feature type="domain" description="Mechanosensitive ion channel transmembrane helices 2/3" evidence="10">
    <location>
        <begin position="82"/>
        <end position="121"/>
    </location>
</feature>
<dbReference type="Pfam" id="PF21088">
    <property type="entry name" value="MS_channel_1st"/>
    <property type="match status" value="1"/>
</dbReference>
<dbReference type="FunFam" id="2.30.30.60:FF:000001">
    <property type="entry name" value="MscS Mechanosensitive ion channel"/>
    <property type="match status" value="1"/>
</dbReference>
<dbReference type="GO" id="GO:0005886">
    <property type="term" value="C:plasma membrane"/>
    <property type="evidence" value="ECO:0007669"/>
    <property type="project" value="UniProtKB-SubCell"/>
</dbReference>
<dbReference type="InterPro" id="IPR049278">
    <property type="entry name" value="MS_channel_C"/>
</dbReference>
<evidence type="ECO:0000259" key="10">
    <source>
        <dbReference type="Pfam" id="PF21088"/>
    </source>
</evidence>
<dbReference type="Proteomes" id="UP000295832">
    <property type="component" value="Unassembled WGS sequence"/>
</dbReference>
<dbReference type="InterPro" id="IPR006685">
    <property type="entry name" value="MscS_channel_2nd"/>
</dbReference>
<keyword evidence="5 7" id="KW-1133">Transmembrane helix</keyword>
<dbReference type="Gene3D" id="1.10.287.1260">
    <property type="match status" value="1"/>
</dbReference>
<dbReference type="InterPro" id="IPR045276">
    <property type="entry name" value="YbiO_bact"/>
</dbReference>
<evidence type="ECO:0000313" key="11">
    <source>
        <dbReference type="EMBL" id="TDX51791.1"/>
    </source>
</evidence>
<evidence type="ECO:0000256" key="7">
    <source>
        <dbReference type="SAM" id="Phobius"/>
    </source>
</evidence>
<dbReference type="SUPFAM" id="SSF82861">
    <property type="entry name" value="Mechanosensitive channel protein MscS (YggB), transmembrane region"/>
    <property type="match status" value="1"/>
</dbReference>
<evidence type="ECO:0000256" key="6">
    <source>
        <dbReference type="ARBA" id="ARBA00023136"/>
    </source>
</evidence>
<evidence type="ECO:0000256" key="4">
    <source>
        <dbReference type="ARBA" id="ARBA00022692"/>
    </source>
</evidence>
<keyword evidence="4 7" id="KW-0812">Transmembrane</keyword>
<sequence length="289" mass="32319">MNNTTVRFQELWGEFLDRILNPDLLAKIGLGFLQLAGILIAGKMFLRLGNFVIDRLFEEKEAYESNVKRRNKTLKIVLKSALRYILYFIGGATALEVVGVPIAPILAGAGVVGLAVGFGAQNLVRDVITGFFILFERQFSVGDYIKISDIDGIVQEIGLRVTKVKNFDGDLHIIPNGKIEQVTNLSSEARRVVVDAPIDYGQDISEVINILKELSKELKAEYSVIKEGPTVQGVQELAGSSVNIRIIAMVEPMESWQMGRIMRQRIKERFDEKGIDIPYNHLVLINKED</sequence>
<comment type="subcellular location">
    <subcellularLocation>
        <location evidence="1">Cell membrane</location>
        <topology evidence="1">Multi-pass membrane protein</topology>
    </subcellularLocation>
</comment>
<comment type="similarity">
    <text evidence="2">Belongs to the MscS (TC 1.A.23) family.</text>
</comment>
<dbReference type="GO" id="GO:0008381">
    <property type="term" value="F:mechanosensitive monoatomic ion channel activity"/>
    <property type="evidence" value="ECO:0007669"/>
    <property type="project" value="InterPro"/>
</dbReference>
<dbReference type="PANTHER" id="PTHR30460:SF0">
    <property type="entry name" value="MODERATE CONDUCTANCE MECHANOSENSITIVE CHANNEL YBIO"/>
    <property type="match status" value="1"/>
</dbReference>
<proteinExistence type="inferred from homology"/>
<accession>A0A4R8H9I6</accession>
<evidence type="ECO:0000256" key="1">
    <source>
        <dbReference type="ARBA" id="ARBA00004651"/>
    </source>
</evidence>
<dbReference type="InterPro" id="IPR049142">
    <property type="entry name" value="MS_channel_1st"/>
</dbReference>
<dbReference type="InterPro" id="IPR011014">
    <property type="entry name" value="MscS_channel_TM-2"/>
</dbReference>
<dbReference type="Gene3D" id="2.30.30.60">
    <property type="match status" value="1"/>
</dbReference>
<dbReference type="SUPFAM" id="SSF50182">
    <property type="entry name" value="Sm-like ribonucleoproteins"/>
    <property type="match status" value="1"/>
</dbReference>
<evidence type="ECO:0000259" key="9">
    <source>
        <dbReference type="Pfam" id="PF21082"/>
    </source>
</evidence>